<comment type="caution">
    <text evidence="2">The sequence shown here is derived from an EMBL/GenBank/DDBJ whole genome shotgun (WGS) entry which is preliminary data.</text>
</comment>
<reference evidence="2 3" key="1">
    <citation type="submission" date="2020-05" db="EMBL/GenBank/DDBJ databases">
        <title>Draft genome sequence of Desulfovibrio psychrotolerans JS1T.</title>
        <authorList>
            <person name="Ueno A."/>
            <person name="Tamazawa S."/>
            <person name="Tamamura S."/>
            <person name="Murakami T."/>
            <person name="Kiyama T."/>
            <person name="Inomata H."/>
            <person name="Amano Y."/>
            <person name="Miyakawa K."/>
            <person name="Tamaki H."/>
            <person name="Naganuma T."/>
            <person name="Kaneko K."/>
        </authorList>
    </citation>
    <scope>NUCLEOTIDE SEQUENCE [LARGE SCALE GENOMIC DNA]</scope>
    <source>
        <strain evidence="2 3">JS1</strain>
    </source>
</reference>
<evidence type="ECO:0000313" key="2">
    <source>
        <dbReference type="EMBL" id="GFM35930.1"/>
    </source>
</evidence>
<dbReference type="EMBL" id="BLVP01000002">
    <property type="protein sequence ID" value="GFM35930.1"/>
    <property type="molecule type" value="Genomic_DNA"/>
</dbReference>
<organism evidence="2 3">
    <name type="scientific">Desulfovibrio psychrotolerans</name>
    <dbReference type="NCBI Taxonomy" id="415242"/>
    <lineage>
        <taxon>Bacteria</taxon>
        <taxon>Pseudomonadati</taxon>
        <taxon>Thermodesulfobacteriota</taxon>
        <taxon>Desulfovibrionia</taxon>
        <taxon>Desulfovibrionales</taxon>
        <taxon>Desulfovibrionaceae</taxon>
        <taxon>Desulfovibrio</taxon>
    </lineage>
</organism>
<evidence type="ECO:0000256" key="1">
    <source>
        <dbReference type="SAM" id="Phobius"/>
    </source>
</evidence>
<gene>
    <name evidence="2" type="ORF">DSM19430T_06140</name>
</gene>
<sequence length="235" mass="27054">MDTTLAYETLSKIVSPLNDIQGLLTLLLTTILVILNYKLAKETKHIREIESEPNIEVYLSPHEKSSSFINMAIKNNGRGTARNIKWAINYDEANAKDKGITIGKMSLFKVLHYLPASEHFLFYFGSSIKLLEEPKMKPIEIIVLYTNDKSSKSYKKSFIIDIEPWVGLTTIGTPPEYSIAKSISQIEKSIQHAFPIGKPPIFRIQHENEYRAERIREYDEFEQEFKSIREDKKAP</sequence>
<evidence type="ECO:0000313" key="3">
    <source>
        <dbReference type="Proteomes" id="UP000503820"/>
    </source>
</evidence>
<keyword evidence="3" id="KW-1185">Reference proteome</keyword>
<dbReference type="RefSeq" id="WP_174408635.1">
    <property type="nucleotide sequence ID" value="NZ_BLVP01000002.1"/>
</dbReference>
<dbReference type="Proteomes" id="UP000503820">
    <property type="component" value="Unassembled WGS sequence"/>
</dbReference>
<name>A0A7J0BQI3_9BACT</name>
<proteinExistence type="predicted"/>
<keyword evidence="1" id="KW-0812">Transmembrane</keyword>
<keyword evidence="1" id="KW-0472">Membrane</keyword>
<feature type="transmembrane region" description="Helical" evidence="1">
    <location>
        <begin position="20"/>
        <end position="37"/>
    </location>
</feature>
<dbReference type="AlphaFoldDB" id="A0A7J0BQI3"/>
<protein>
    <submittedName>
        <fullName evidence="2">Uncharacterized protein</fullName>
    </submittedName>
</protein>
<accession>A0A7J0BQI3</accession>
<keyword evidence="1" id="KW-1133">Transmembrane helix</keyword>